<dbReference type="Gene3D" id="2.30.31.10">
    <property type="entry name" value="Transcriptional Coactivator Pc4, Chain A"/>
    <property type="match status" value="1"/>
</dbReference>
<dbReference type="GO" id="GO:0003677">
    <property type="term" value="F:DNA binding"/>
    <property type="evidence" value="ECO:0007669"/>
    <property type="project" value="InterPro"/>
</dbReference>
<evidence type="ECO:0000259" key="1">
    <source>
        <dbReference type="Pfam" id="PF02229"/>
    </source>
</evidence>
<comment type="caution">
    <text evidence="2">The sequence shown here is derived from an EMBL/GenBank/DDBJ whole genome shotgun (WGS) entry which is preliminary data.</text>
</comment>
<proteinExistence type="predicted"/>
<evidence type="ECO:0000313" key="2">
    <source>
        <dbReference type="EMBL" id="MBO8430276.1"/>
    </source>
</evidence>
<accession>A0A9D9DPQ5</accession>
<dbReference type="AlphaFoldDB" id="A0A9D9DPQ5"/>
<gene>
    <name evidence="2" type="ORF">IAC76_02705</name>
</gene>
<dbReference type="InterPro" id="IPR009044">
    <property type="entry name" value="ssDNA-bd_transcriptional_reg"/>
</dbReference>
<feature type="domain" description="Transcriptional coactivator p15 (PC4) C-terminal" evidence="1">
    <location>
        <begin position="15"/>
        <end position="63"/>
    </location>
</feature>
<dbReference type="SUPFAM" id="SSF54447">
    <property type="entry name" value="ssDNA-binding transcriptional regulator domain"/>
    <property type="match status" value="1"/>
</dbReference>
<reference evidence="2" key="1">
    <citation type="submission" date="2020-10" db="EMBL/GenBank/DDBJ databases">
        <authorList>
            <person name="Gilroy R."/>
        </authorList>
    </citation>
    <scope>NUCLEOTIDE SEQUENCE</scope>
    <source>
        <strain evidence="2">10192</strain>
    </source>
</reference>
<reference evidence="2" key="2">
    <citation type="journal article" date="2021" name="PeerJ">
        <title>Extensive microbial diversity within the chicken gut microbiome revealed by metagenomics and culture.</title>
        <authorList>
            <person name="Gilroy R."/>
            <person name="Ravi A."/>
            <person name="Getino M."/>
            <person name="Pursley I."/>
            <person name="Horton D.L."/>
            <person name="Alikhan N.F."/>
            <person name="Baker D."/>
            <person name="Gharbi K."/>
            <person name="Hall N."/>
            <person name="Watson M."/>
            <person name="Adriaenssens E.M."/>
            <person name="Foster-Nyarko E."/>
            <person name="Jarju S."/>
            <person name="Secka A."/>
            <person name="Antonio M."/>
            <person name="Oren A."/>
            <person name="Chaudhuri R.R."/>
            <person name="La Ragione R."/>
            <person name="Hildebrand F."/>
            <person name="Pallen M.J."/>
        </authorList>
    </citation>
    <scope>NUCLEOTIDE SEQUENCE</scope>
    <source>
        <strain evidence="2">10192</strain>
    </source>
</reference>
<name>A0A9D9DPQ5_9BACT</name>
<sequence length="77" mass="8779">MADAKILATIERSDTEQLQISISEYKGRSYLNMRIFYTTDEGATWLPTKKGVTFTPDQLDLLADAIEEAKKEFMAEE</sequence>
<evidence type="ECO:0000313" key="3">
    <source>
        <dbReference type="Proteomes" id="UP000823632"/>
    </source>
</evidence>
<dbReference type="GO" id="GO:0006355">
    <property type="term" value="P:regulation of DNA-templated transcription"/>
    <property type="evidence" value="ECO:0007669"/>
    <property type="project" value="InterPro"/>
</dbReference>
<dbReference type="Pfam" id="PF02229">
    <property type="entry name" value="PC4"/>
    <property type="match status" value="1"/>
</dbReference>
<protein>
    <submittedName>
        <fullName evidence="2">Transcriptional coactivator p15/PC4 family protein</fullName>
    </submittedName>
</protein>
<dbReference type="Proteomes" id="UP000823632">
    <property type="component" value="Unassembled WGS sequence"/>
</dbReference>
<dbReference type="EMBL" id="JADIND010000058">
    <property type="protein sequence ID" value="MBO8430276.1"/>
    <property type="molecule type" value="Genomic_DNA"/>
</dbReference>
<dbReference type="InterPro" id="IPR003173">
    <property type="entry name" value="PC4_C"/>
</dbReference>
<organism evidence="2 3">
    <name type="scientific">Candidatus Scatousia excrementipullorum</name>
    <dbReference type="NCBI Taxonomy" id="2840936"/>
    <lineage>
        <taxon>Bacteria</taxon>
        <taxon>Candidatus Scatousia</taxon>
    </lineage>
</organism>